<evidence type="ECO:0000313" key="1">
    <source>
        <dbReference type="EMBL" id="KAJ1157387.1"/>
    </source>
</evidence>
<dbReference type="Gene3D" id="3.30.70.1820">
    <property type="entry name" value="L1 transposable element, RRM domain"/>
    <property type="match status" value="1"/>
</dbReference>
<evidence type="ECO:0000313" key="2">
    <source>
        <dbReference type="Proteomes" id="UP001066276"/>
    </source>
</evidence>
<dbReference type="Proteomes" id="UP001066276">
    <property type="component" value="Chromosome 5"/>
</dbReference>
<name>A0AAV7S0A7_PLEWA</name>
<organism evidence="1 2">
    <name type="scientific">Pleurodeles waltl</name>
    <name type="common">Iberian ribbed newt</name>
    <dbReference type="NCBI Taxonomy" id="8319"/>
    <lineage>
        <taxon>Eukaryota</taxon>
        <taxon>Metazoa</taxon>
        <taxon>Chordata</taxon>
        <taxon>Craniata</taxon>
        <taxon>Vertebrata</taxon>
        <taxon>Euteleostomi</taxon>
        <taxon>Amphibia</taxon>
        <taxon>Batrachia</taxon>
        <taxon>Caudata</taxon>
        <taxon>Salamandroidea</taxon>
        <taxon>Salamandridae</taxon>
        <taxon>Pleurodelinae</taxon>
        <taxon>Pleurodeles</taxon>
    </lineage>
</organism>
<gene>
    <name evidence="1" type="ORF">NDU88_010100</name>
</gene>
<proteinExistence type="predicted"/>
<sequence length="141" mass="15649">MTERLDKHAEWLDQSERRVSEVEDGQVELATGHARLSKELSSFQTKVDDLEARSVRNNLCIVGVAESTAMDNMAAFIERLLMQLLGQATFCGLFVVESPHRSLATRPPPGAPSRPIKANTVNVSAIGYLAVYDNDSFFFFT</sequence>
<comment type="caution">
    <text evidence="1">The sequence shown here is derived from an EMBL/GenBank/DDBJ whole genome shotgun (WGS) entry which is preliminary data.</text>
</comment>
<dbReference type="EMBL" id="JANPWB010000009">
    <property type="protein sequence ID" value="KAJ1157387.1"/>
    <property type="molecule type" value="Genomic_DNA"/>
</dbReference>
<dbReference type="AlphaFoldDB" id="A0AAV7S0A7"/>
<keyword evidence="2" id="KW-1185">Reference proteome</keyword>
<accession>A0AAV7S0A7</accession>
<reference evidence="1" key="1">
    <citation type="journal article" date="2022" name="bioRxiv">
        <title>Sequencing and chromosome-scale assembly of the giantPleurodeles waltlgenome.</title>
        <authorList>
            <person name="Brown T."/>
            <person name="Elewa A."/>
            <person name="Iarovenko S."/>
            <person name="Subramanian E."/>
            <person name="Araus A.J."/>
            <person name="Petzold A."/>
            <person name="Susuki M."/>
            <person name="Suzuki K.-i.T."/>
            <person name="Hayashi T."/>
            <person name="Toyoda A."/>
            <person name="Oliveira C."/>
            <person name="Osipova E."/>
            <person name="Leigh N.D."/>
            <person name="Simon A."/>
            <person name="Yun M.H."/>
        </authorList>
    </citation>
    <scope>NUCLEOTIDE SEQUENCE</scope>
    <source>
        <strain evidence="1">20211129_DDA</strain>
        <tissue evidence="1">Liver</tissue>
    </source>
</reference>
<protein>
    <submittedName>
        <fullName evidence="1">Uncharacterized protein</fullName>
    </submittedName>
</protein>